<reference evidence="5 6" key="1">
    <citation type="submission" date="2024-09" db="EMBL/GenBank/DDBJ databases">
        <authorList>
            <person name="Sun Q."/>
            <person name="Mori K."/>
        </authorList>
    </citation>
    <scope>NUCLEOTIDE SEQUENCE [LARGE SCALE GENOMIC DNA]</scope>
    <source>
        <strain evidence="5 6">JCM 3323</strain>
    </source>
</reference>
<evidence type="ECO:0000256" key="2">
    <source>
        <dbReference type="ARBA" id="ARBA00023125"/>
    </source>
</evidence>
<dbReference type="SMART" id="SM00345">
    <property type="entry name" value="HTH_GNTR"/>
    <property type="match status" value="1"/>
</dbReference>
<keyword evidence="2" id="KW-0238">DNA-binding</keyword>
<dbReference type="Gene3D" id="1.10.10.10">
    <property type="entry name" value="Winged helix-like DNA-binding domain superfamily/Winged helix DNA-binding domain"/>
    <property type="match status" value="1"/>
</dbReference>
<evidence type="ECO:0000313" key="6">
    <source>
        <dbReference type="Proteomes" id="UP001589646"/>
    </source>
</evidence>
<dbReference type="EMBL" id="JBHMCE010000006">
    <property type="protein sequence ID" value="MFB9529047.1"/>
    <property type="molecule type" value="Genomic_DNA"/>
</dbReference>
<keyword evidence="3" id="KW-0804">Transcription</keyword>
<protein>
    <submittedName>
        <fullName evidence="5">GntR family transcriptional regulator</fullName>
    </submittedName>
</protein>
<dbReference type="PROSITE" id="PS50949">
    <property type="entry name" value="HTH_GNTR"/>
    <property type="match status" value="1"/>
</dbReference>
<dbReference type="RefSeq" id="WP_346128945.1">
    <property type="nucleotide sequence ID" value="NZ_BAAAXC010000015.1"/>
</dbReference>
<dbReference type="InterPro" id="IPR036388">
    <property type="entry name" value="WH-like_DNA-bd_sf"/>
</dbReference>
<organism evidence="5 6">
    <name type="scientific">Nonomuraea roseola</name>
    <dbReference type="NCBI Taxonomy" id="46179"/>
    <lineage>
        <taxon>Bacteria</taxon>
        <taxon>Bacillati</taxon>
        <taxon>Actinomycetota</taxon>
        <taxon>Actinomycetes</taxon>
        <taxon>Streptosporangiales</taxon>
        <taxon>Streptosporangiaceae</taxon>
        <taxon>Nonomuraea</taxon>
    </lineage>
</organism>
<dbReference type="InterPro" id="IPR050679">
    <property type="entry name" value="Bact_HTH_transcr_reg"/>
</dbReference>
<feature type="domain" description="HTH gntR-type" evidence="4">
    <location>
        <begin position="7"/>
        <end position="75"/>
    </location>
</feature>
<evidence type="ECO:0000256" key="3">
    <source>
        <dbReference type="ARBA" id="ARBA00023163"/>
    </source>
</evidence>
<dbReference type="PANTHER" id="PTHR44846:SF1">
    <property type="entry name" value="MANNOSYL-D-GLYCERATE TRANSPORT_METABOLISM SYSTEM REPRESSOR MNGR-RELATED"/>
    <property type="match status" value="1"/>
</dbReference>
<keyword evidence="6" id="KW-1185">Reference proteome</keyword>
<evidence type="ECO:0000259" key="4">
    <source>
        <dbReference type="PROSITE" id="PS50949"/>
    </source>
</evidence>
<name>A0ABV5Q0P7_9ACTN</name>
<proteinExistence type="predicted"/>
<dbReference type="InterPro" id="IPR036390">
    <property type="entry name" value="WH_DNA-bd_sf"/>
</dbReference>
<dbReference type="CDD" id="cd07377">
    <property type="entry name" value="WHTH_GntR"/>
    <property type="match status" value="1"/>
</dbReference>
<accession>A0ABV5Q0P7</accession>
<evidence type="ECO:0000256" key="1">
    <source>
        <dbReference type="ARBA" id="ARBA00023015"/>
    </source>
</evidence>
<dbReference type="InterPro" id="IPR000524">
    <property type="entry name" value="Tscrpt_reg_HTH_GntR"/>
</dbReference>
<dbReference type="Proteomes" id="UP001589646">
    <property type="component" value="Unassembled WGS sequence"/>
</dbReference>
<sequence length="83" mass="9318">MDFEPDQLRWEAVRDEVRRRIAAGIYKPRHPIPGEPRLAEEFGMAKGTARKAINALLEAGDVYTVLGKGTFVSPRPDLVDEPE</sequence>
<evidence type="ECO:0000313" key="5">
    <source>
        <dbReference type="EMBL" id="MFB9529047.1"/>
    </source>
</evidence>
<comment type="caution">
    <text evidence="5">The sequence shown here is derived from an EMBL/GenBank/DDBJ whole genome shotgun (WGS) entry which is preliminary data.</text>
</comment>
<dbReference type="Pfam" id="PF00392">
    <property type="entry name" value="GntR"/>
    <property type="match status" value="1"/>
</dbReference>
<dbReference type="SUPFAM" id="SSF46785">
    <property type="entry name" value="Winged helix' DNA-binding domain"/>
    <property type="match status" value="1"/>
</dbReference>
<keyword evidence="1" id="KW-0805">Transcription regulation</keyword>
<dbReference type="PANTHER" id="PTHR44846">
    <property type="entry name" value="MANNOSYL-D-GLYCERATE TRANSPORT/METABOLISM SYSTEM REPRESSOR MNGR-RELATED"/>
    <property type="match status" value="1"/>
</dbReference>
<gene>
    <name evidence="5" type="ORF">ACFFRN_20750</name>
</gene>